<name>A0ABR8JNF1_9BACT</name>
<feature type="chain" id="PRO_5046815010" evidence="1">
    <location>
        <begin position="21"/>
        <end position="195"/>
    </location>
</feature>
<comment type="caution">
    <text evidence="3">The sequence shown here is derived from an EMBL/GenBank/DDBJ whole genome shotgun (WGS) entry which is preliminary data.</text>
</comment>
<dbReference type="InterPro" id="IPR058647">
    <property type="entry name" value="BSH_CzcB-like"/>
</dbReference>
<evidence type="ECO:0000313" key="4">
    <source>
        <dbReference type="Proteomes" id="UP000642468"/>
    </source>
</evidence>
<reference evidence="3 4" key="1">
    <citation type="submission" date="2020-09" db="EMBL/GenBank/DDBJ databases">
        <authorList>
            <person name="Kim M.K."/>
        </authorList>
    </citation>
    <scope>NUCLEOTIDE SEQUENCE [LARGE SCALE GENOMIC DNA]</scope>
    <source>
        <strain evidence="3 4">BT646</strain>
    </source>
</reference>
<dbReference type="RefSeq" id="WP_190786064.1">
    <property type="nucleotide sequence ID" value="NZ_JACWZZ010000005.1"/>
</dbReference>
<dbReference type="PANTHER" id="PTHR30469">
    <property type="entry name" value="MULTIDRUG RESISTANCE PROTEIN MDTA"/>
    <property type="match status" value="1"/>
</dbReference>
<evidence type="ECO:0000313" key="3">
    <source>
        <dbReference type="EMBL" id="MBD2717136.1"/>
    </source>
</evidence>
<dbReference type="PANTHER" id="PTHR30469:SF15">
    <property type="entry name" value="HLYD FAMILY OF SECRETION PROTEINS"/>
    <property type="match status" value="1"/>
</dbReference>
<feature type="signal peptide" evidence="1">
    <location>
        <begin position="1"/>
        <end position="20"/>
    </location>
</feature>
<keyword evidence="4" id="KW-1185">Reference proteome</keyword>
<sequence>MKKLIRTTLVVLLGATGSIALLRSALPEATQDTLPATITAYLAPPTEAPLPSAVSGTAVSANVAGRVWEVYFSAGQRVRKGQVLVKVTEKLRTTEQHRLQLLLAQQQQAYNALAAQRPAALANTLATAQDLVSETQKKLAETPAQLSFLFVTAPQDGIVATRTVAPGDYLAPTTIVATLAAPPADDTTLLLSSID</sequence>
<dbReference type="Proteomes" id="UP000642468">
    <property type="component" value="Unassembled WGS sequence"/>
</dbReference>
<protein>
    <submittedName>
        <fullName evidence="3">Efflux RND transporter periplasmic adaptor subunit</fullName>
    </submittedName>
</protein>
<feature type="domain" description="CzcB-like barrel-sandwich hybrid" evidence="2">
    <location>
        <begin position="58"/>
        <end position="180"/>
    </location>
</feature>
<gene>
    <name evidence="3" type="ORF">IC231_18975</name>
</gene>
<dbReference type="SUPFAM" id="SSF111369">
    <property type="entry name" value="HlyD-like secretion proteins"/>
    <property type="match status" value="1"/>
</dbReference>
<evidence type="ECO:0000259" key="2">
    <source>
        <dbReference type="Pfam" id="PF25973"/>
    </source>
</evidence>
<organism evidence="3 4">
    <name type="scientific">Hymenobacter duratus</name>
    <dbReference type="NCBI Taxonomy" id="2771356"/>
    <lineage>
        <taxon>Bacteria</taxon>
        <taxon>Pseudomonadati</taxon>
        <taxon>Bacteroidota</taxon>
        <taxon>Cytophagia</taxon>
        <taxon>Cytophagales</taxon>
        <taxon>Hymenobacteraceae</taxon>
        <taxon>Hymenobacter</taxon>
    </lineage>
</organism>
<dbReference type="Gene3D" id="2.40.50.100">
    <property type="match status" value="1"/>
</dbReference>
<proteinExistence type="predicted"/>
<keyword evidence="1" id="KW-0732">Signal</keyword>
<evidence type="ECO:0000256" key="1">
    <source>
        <dbReference type="SAM" id="SignalP"/>
    </source>
</evidence>
<dbReference type="Pfam" id="PF25973">
    <property type="entry name" value="BSH_CzcB"/>
    <property type="match status" value="1"/>
</dbReference>
<accession>A0ABR8JNF1</accession>
<dbReference type="EMBL" id="JACWZZ010000005">
    <property type="protein sequence ID" value="MBD2717136.1"/>
    <property type="molecule type" value="Genomic_DNA"/>
</dbReference>